<protein>
    <recommendedName>
        <fullName evidence="12">Alanine--tRNA ligase</fullName>
        <ecNumber evidence="12">6.1.1.7</ecNumber>
    </recommendedName>
    <alternativeName>
        <fullName evidence="12">Alanyl-tRNA synthetase</fullName>
        <shortName evidence="12">AlaRS</shortName>
    </alternativeName>
</protein>
<dbReference type="FunFam" id="3.30.54.20:FF:000001">
    <property type="entry name" value="Alanine--tRNA ligase"/>
    <property type="match status" value="1"/>
</dbReference>
<feature type="region of interest" description="Disordered" evidence="13">
    <location>
        <begin position="846"/>
        <end position="867"/>
    </location>
</feature>
<evidence type="ECO:0000256" key="2">
    <source>
        <dbReference type="ARBA" id="ARBA00008226"/>
    </source>
</evidence>
<dbReference type="GO" id="GO:0005829">
    <property type="term" value="C:cytosol"/>
    <property type="evidence" value="ECO:0007669"/>
    <property type="project" value="TreeGrafter"/>
</dbReference>
<comment type="function">
    <text evidence="12">Catalyzes the attachment of alanine to tRNA(Ala) in a two-step reaction: alanine is first activated by ATP to form Ala-AMP and then transferred to the acceptor end of tRNA(Ala). Also edits incorrectly charged Ser-tRNA(Ala) and Gly-tRNA(Ala) via its editing domain.</text>
</comment>
<feature type="binding site" evidence="12">
    <location>
        <position position="569"/>
    </location>
    <ligand>
        <name>Zn(2+)</name>
        <dbReference type="ChEBI" id="CHEBI:29105"/>
    </ligand>
</feature>
<dbReference type="InterPro" id="IPR003156">
    <property type="entry name" value="DHHA1_dom"/>
</dbReference>
<dbReference type="InterPro" id="IPR012947">
    <property type="entry name" value="tRNA_SAD"/>
</dbReference>
<dbReference type="SMART" id="SM00863">
    <property type="entry name" value="tRNA_SAD"/>
    <property type="match status" value="1"/>
</dbReference>
<dbReference type="SUPFAM" id="SSF50447">
    <property type="entry name" value="Translation proteins"/>
    <property type="match status" value="1"/>
</dbReference>
<dbReference type="GO" id="GO:0000049">
    <property type="term" value="F:tRNA binding"/>
    <property type="evidence" value="ECO:0007669"/>
    <property type="project" value="UniProtKB-KW"/>
</dbReference>
<dbReference type="InterPro" id="IPR050058">
    <property type="entry name" value="Ala-tRNA_ligase"/>
</dbReference>
<keyword evidence="12" id="KW-0963">Cytoplasm</keyword>
<evidence type="ECO:0000256" key="13">
    <source>
        <dbReference type="SAM" id="MobiDB-lite"/>
    </source>
</evidence>
<dbReference type="FunFam" id="3.30.930.10:FF:000004">
    <property type="entry name" value="Alanine--tRNA ligase"/>
    <property type="match status" value="1"/>
</dbReference>
<dbReference type="Pfam" id="PF07973">
    <property type="entry name" value="tRNA_SAD"/>
    <property type="match status" value="1"/>
</dbReference>
<evidence type="ECO:0000256" key="10">
    <source>
        <dbReference type="ARBA" id="ARBA00022917"/>
    </source>
</evidence>
<keyword evidence="7 12" id="KW-0862">Zinc</keyword>
<dbReference type="GO" id="GO:0008270">
    <property type="term" value="F:zinc ion binding"/>
    <property type="evidence" value="ECO:0007669"/>
    <property type="project" value="UniProtKB-UniRule"/>
</dbReference>
<dbReference type="InterPro" id="IPR018165">
    <property type="entry name" value="Ala-tRNA-synth_IIc_core"/>
</dbReference>
<dbReference type="PANTHER" id="PTHR11777">
    <property type="entry name" value="ALANYL-TRNA SYNTHETASE"/>
    <property type="match status" value="1"/>
</dbReference>
<dbReference type="PANTHER" id="PTHR11777:SF9">
    <property type="entry name" value="ALANINE--TRNA LIGASE, CYTOPLASMIC"/>
    <property type="match status" value="1"/>
</dbReference>
<evidence type="ECO:0000256" key="1">
    <source>
        <dbReference type="ARBA" id="ARBA00004496"/>
    </source>
</evidence>
<sequence length="883" mass="95340">MTSTNDIRRSFLDYFEGQGHARVPSAPLVPHNDPTLMFVNAGMVPFKNVFTGLETRDYSTATSSQKCVRAGGKHNDLDNVGYTARHHTFFEMLGNFSFGDYFKEQAIHHAWTLLTKEWGLPAEKLTATVYHTDDEAFDLWRKISGLPEERIIRIATKDNFWAMGADGPCGPCSEIFYDHGEQIEGGPPGSPNEEGDRFVEIWNLVFMQFTQENDEIVGDLPKPSIDTGMGLERIAAVMQGVHDNYDTDQFKALIAASEELTKTRAEGESQASHRVIADHLRSASFLVADGVLPANEGRGYVLRRIMRRAMRHAHLLGAEEPLMHRLVPELVSEMGGAYPELVRAQPAIEQALQQEETRFRRTLANGLKLLDEATQGMGEGDALPGETAFKLYDTYGFPFDLTEDALRREGMSVDREGFDAAMAKQKAAARAAWKGSGEQASDELWFDIADEVGATEFTGYASHEGEGMVQAIVKDGSRVEEAGEGEEVILILNQTPFYGESGGQVGDAGTLSTPSGVKVKVSDTAKPLGKLHALHGKVEKGSVRKGDTLHQQVDAERRDKVRANHSATHLLHAALRNQLGEHVTQKGSLVAPDRLRFDFSHPNALTAEEIAAIEREVNEEIRANEAVGTQLMTPDDAVAAGALALFGEKYGDEVRVLSMGRKSERHYSVELCGGTHVRATGDIQLFKIISESAVSSGVRRLEALTGEAARQWLIDRDNKLRDAAASLKAAPDEVPARIAALVEERKRLERELADAKKALAMGGGSAQAAGPEDVGGKAFVGKVVEGLEPKALRPTIDEMKGQLGSGVAAIIAVNHGRASVAVGVTDDLSGDVSAVDLVRAAVETLGGKGGGGRPDMAQGGGPDGDKAEAALDAVKDALQRVSA</sequence>
<evidence type="ECO:0000313" key="15">
    <source>
        <dbReference type="EMBL" id="MBB3763606.1"/>
    </source>
</evidence>
<dbReference type="CDD" id="cd00673">
    <property type="entry name" value="AlaRS_core"/>
    <property type="match status" value="1"/>
</dbReference>
<feature type="binding site" evidence="12">
    <location>
        <position position="672"/>
    </location>
    <ligand>
        <name>Zn(2+)</name>
        <dbReference type="ChEBI" id="CHEBI:29105"/>
    </ligand>
</feature>
<comment type="domain">
    <text evidence="12">Consists of three domains; the N-terminal catalytic domain, the editing domain and the C-terminal C-Ala domain. The editing domain removes incorrectly charged amino acids, while the C-Ala domain, along with tRNA(Ala), serves as a bridge to cooperatively bring together the editing and aminoacylation centers thus stimulating deacylation of misacylated tRNAs.</text>
</comment>
<reference evidence="15 16" key="1">
    <citation type="submission" date="2020-08" db="EMBL/GenBank/DDBJ databases">
        <title>Genomic Encyclopedia of Type Strains, Phase IV (KMG-IV): sequencing the most valuable type-strain genomes for metagenomic binning, comparative biology and taxonomic classification.</title>
        <authorList>
            <person name="Goeker M."/>
        </authorList>
    </citation>
    <scope>NUCLEOTIDE SEQUENCE [LARGE SCALE GENOMIC DNA]</scope>
    <source>
        <strain evidence="15 16">DSM 24194</strain>
    </source>
</reference>
<accession>A0A839YX41</accession>
<dbReference type="Gene3D" id="2.40.30.130">
    <property type="match status" value="1"/>
</dbReference>
<dbReference type="HAMAP" id="MF_00036_B">
    <property type="entry name" value="Ala_tRNA_synth_B"/>
    <property type="match status" value="1"/>
</dbReference>
<keyword evidence="9 12" id="KW-0694">RNA-binding</keyword>
<dbReference type="GO" id="GO:0002161">
    <property type="term" value="F:aminoacyl-tRNA deacylase activity"/>
    <property type="evidence" value="ECO:0007669"/>
    <property type="project" value="TreeGrafter"/>
</dbReference>
<evidence type="ECO:0000256" key="12">
    <source>
        <dbReference type="HAMAP-Rule" id="MF_00036"/>
    </source>
</evidence>
<dbReference type="SUPFAM" id="SSF55186">
    <property type="entry name" value="ThrRS/AlaRS common domain"/>
    <property type="match status" value="1"/>
</dbReference>
<dbReference type="InterPro" id="IPR018162">
    <property type="entry name" value="Ala-tRNA-ligase_IIc_anticod-bd"/>
</dbReference>
<evidence type="ECO:0000313" key="16">
    <source>
        <dbReference type="Proteomes" id="UP000578569"/>
    </source>
</evidence>
<dbReference type="SUPFAM" id="SSF101353">
    <property type="entry name" value="Putative anticodon-binding domain of alanyl-tRNA synthetase (AlaRS)"/>
    <property type="match status" value="1"/>
</dbReference>
<evidence type="ECO:0000256" key="11">
    <source>
        <dbReference type="ARBA" id="ARBA00023146"/>
    </source>
</evidence>
<dbReference type="Gene3D" id="6.10.250.550">
    <property type="match status" value="1"/>
</dbReference>
<dbReference type="InterPro" id="IPR045864">
    <property type="entry name" value="aa-tRNA-synth_II/BPL/LPL"/>
</dbReference>
<organism evidence="15 16">
    <name type="scientific">Sphingomicrobium lutaoense</name>
    <dbReference type="NCBI Taxonomy" id="515949"/>
    <lineage>
        <taxon>Bacteria</taxon>
        <taxon>Pseudomonadati</taxon>
        <taxon>Pseudomonadota</taxon>
        <taxon>Alphaproteobacteria</taxon>
        <taxon>Sphingomonadales</taxon>
        <taxon>Sphingomonadaceae</taxon>
        <taxon>Sphingomicrobium</taxon>
    </lineage>
</organism>
<comment type="subcellular location">
    <subcellularLocation>
        <location evidence="1 12">Cytoplasm</location>
    </subcellularLocation>
</comment>
<evidence type="ECO:0000256" key="7">
    <source>
        <dbReference type="ARBA" id="ARBA00022833"/>
    </source>
</evidence>
<evidence type="ECO:0000256" key="4">
    <source>
        <dbReference type="ARBA" id="ARBA00022598"/>
    </source>
</evidence>
<keyword evidence="11 12" id="KW-0030">Aminoacyl-tRNA synthetase</keyword>
<comment type="cofactor">
    <cofactor evidence="12">
        <name>Zn(2+)</name>
        <dbReference type="ChEBI" id="CHEBI:29105"/>
    </cofactor>
    <text evidence="12">Binds 1 zinc ion per subunit.</text>
</comment>
<keyword evidence="5 12" id="KW-0479">Metal-binding</keyword>
<dbReference type="GO" id="GO:0004813">
    <property type="term" value="F:alanine-tRNA ligase activity"/>
    <property type="evidence" value="ECO:0007669"/>
    <property type="project" value="UniProtKB-UniRule"/>
</dbReference>
<dbReference type="InterPro" id="IPR002318">
    <property type="entry name" value="Ala-tRNA-lgiase_IIc"/>
</dbReference>
<dbReference type="Gene3D" id="3.10.310.40">
    <property type="match status" value="1"/>
</dbReference>
<feature type="binding site" evidence="12">
    <location>
        <position position="565"/>
    </location>
    <ligand>
        <name>Zn(2+)</name>
        <dbReference type="ChEBI" id="CHEBI:29105"/>
    </ligand>
</feature>
<evidence type="ECO:0000256" key="9">
    <source>
        <dbReference type="ARBA" id="ARBA00022884"/>
    </source>
</evidence>
<dbReference type="FunFam" id="2.40.30.130:FF:000001">
    <property type="entry name" value="Alanine--tRNA ligase"/>
    <property type="match status" value="1"/>
</dbReference>
<comment type="caution">
    <text evidence="15">The sequence shown here is derived from an EMBL/GenBank/DDBJ whole genome shotgun (WGS) entry which is preliminary data.</text>
</comment>
<dbReference type="FunFam" id="3.30.980.10:FF:000004">
    <property type="entry name" value="Alanine--tRNA ligase, cytoplasmic"/>
    <property type="match status" value="1"/>
</dbReference>
<dbReference type="PRINTS" id="PR00980">
    <property type="entry name" value="TRNASYNTHALA"/>
</dbReference>
<dbReference type="PROSITE" id="PS50860">
    <property type="entry name" value="AA_TRNA_LIGASE_II_ALA"/>
    <property type="match status" value="1"/>
</dbReference>
<evidence type="ECO:0000256" key="5">
    <source>
        <dbReference type="ARBA" id="ARBA00022723"/>
    </source>
</evidence>
<feature type="domain" description="Alanyl-transfer RNA synthetases family profile" evidence="14">
    <location>
        <begin position="2"/>
        <end position="715"/>
    </location>
</feature>
<name>A0A839YX41_9SPHN</name>
<dbReference type="EMBL" id="JACICF010000001">
    <property type="protein sequence ID" value="MBB3763606.1"/>
    <property type="molecule type" value="Genomic_DNA"/>
</dbReference>
<dbReference type="Pfam" id="PF01411">
    <property type="entry name" value="tRNA-synt_2c"/>
    <property type="match status" value="1"/>
</dbReference>
<feature type="compositionally biased region" description="Gly residues" evidence="13">
    <location>
        <begin position="846"/>
        <end position="862"/>
    </location>
</feature>
<comment type="similarity">
    <text evidence="2 12">Belongs to the class-II aminoacyl-tRNA synthetase family.</text>
</comment>
<keyword evidence="16" id="KW-1185">Reference proteome</keyword>
<keyword evidence="3 12" id="KW-0820">tRNA-binding</keyword>
<evidence type="ECO:0000256" key="8">
    <source>
        <dbReference type="ARBA" id="ARBA00022840"/>
    </source>
</evidence>
<keyword evidence="8 12" id="KW-0067">ATP-binding</keyword>
<keyword evidence="6 12" id="KW-0547">Nucleotide-binding</keyword>
<gene>
    <name evidence="12" type="primary">alaS</name>
    <name evidence="15" type="ORF">FHS50_000629</name>
</gene>
<dbReference type="InterPro" id="IPR009000">
    <property type="entry name" value="Transl_B-barrel_sf"/>
</dbReference>
<dbReference type="RefSeq" id="WP_183932934.1">
    <property type="nucleotide sequence ID" value="NZ_JACICF010000001.1"/>
</dbReference>
<dbReference type="Proteomes" id="UP000578569">
    <property type="component" value="Unassembled WGS sequence"/>
</dbReference>
<dbReference type="GO" id="GO:0005524">
    <property type="term" value="F:ATP binding"/>
    <property type="evidence" value="ECO:0007669"/>
    <property type="project" value="UniProtKB-UniRule"/>
</dbReference>
<dbReference type="GO" id="GO:0045892">
    <property type="term" value="P:negative regulation of DNA-templated transcription"/>
    <property type="evidence" value="ECO:0007669"/>
    <property type="project" value="TreeGrafter"/>
</dbReference>
<dbReference type="FunFam" id="3.10.310.40:FF:000001">
    <property type="entry name" value="Alanine--tRNA ligase"/>
    <property type="match status" value="1"/>
</dbReference>
<keyword evidence="4 12" id="KW-0436">Ligase</keyword>
<dbReference type="AlphaFoldDB" id="A0A839YX41"/>
<proteinExistence type="inferred from homology"/>
<dbReference type="NCBIfam" id="TIGR00344">
    <property type="entry name" value="alaS"/>
    <property type="match status" value="1"/>
</dbReference>
<keyword evidence="10 12" id="KW-0648">Protein biosynthesis</keyword>
<dbReference type="GO" id="GO:0006419">
    <property type="term" value="P:alanyl-tRNA aminoacylation"/>
    <property type="evidence" value="ECO:0007669"/>
    <property type="project" value="UniProtKB-UniRule"/>
</dbReference>
<evidence type="ECO:0000256" key="6">
    <source>
        <dbReference type="ARBA" id="ARBA00022741"/>
    </source>
</evidence>
<dbReference type="SUPFAM" id="SSF55681">
    <property type="entry name" value="Class II aaRS and biotin synthetases"/>
    <property type="match status" value="1"/>
</dbReference>
<evidence type="ECO:0000256" key="3">
    <source>
        <dbReference type="ARBA" id="ARBA00022555"/>
    </source>
</evidence>
<dbReference type="Gene3D" id="3.30.54.20">
    <property type="match status" value="1"/>
</dbReference>
<comment type="catalytic activity">
    <reaction evidence="12">
        <text>tRNA(Ala) + L-alanine + ATP = L-alanyl-tRNA(Ala) + AMP + diphosphate</text>
        <dbReference type="Rhea" id="RHEA:12540"/>
        <dbReference type="Rhea" id="RHEA-COMP:9657"/>
        <dbReference type="Rhea" id="RHEA-COMP:9923"/>
        <dbReference type="ChEBI" id="CHEBI:30616"/>
        <dbReference type="ChEBI" id="CHEBI:33019"/>
        <dbReference type="ChEBI" id="CHEBI:57972"/>
        <dbReference type="ChEBI" id="CHEBI:78442"/>
        <dbReference type="ChEBI" id="CHEBI:78497"/>
        <dbReference type="ChEBI" id="CHEBI:456215"/>
        <dbReference type="EC" id="6.1.1.7"/>
    </reaction>
</comment>
<dbReference type="InterPro" id="IPR023033">
    <property type="entry name" value="Ala_tRNA_ligase_euk/bac"/>
</dbReference>
<dbReference type="InterPro" id="IPR018164">
    <property type="entry name" value="Ala-tRNA-synth_IIc_N"/>
</dbReference>
<dbReference type="InterPro" id="IPR018163">
    <property type="entry name" value="Thr/Ala-tRNA-synth_IIc_edit"/>
</dbReference>
<feature type="binding site" evidence="12">
    <location>
        <position position="676"/>
    </location>
    <ligand>
        <name>Zn(2+)</name>
        <dbReference type="ChEBI" id="CHEBI:29105"/>
    </ligand>
</feature>
<evidence type="ECO:0000259" key="14">
    <source>
        <dbReference type="PROSITE" id="PS50860"/>
    </source>
</evidence>
<dbReference type="Pfam" id="PF02272">
    <property type="entry name" value="DHHA1"/>
    <property type="match status" value="1"/>
</dbReference>
<dbReference type="Gene3D" id="3.30.980.10">
    <property type="entry name" value="Threonyl-trna Synthetase, Chain A, domain 2"/>
    <property type="match status" value="1"/>
</dbReference>
<dbReference type="EC" id="6.1.1.7" evidence="12"/>
<dbReference type="Gene3D" id="3.30.930.10">
    <property type="entry name" value="Bira Bifunctional Protein, Domain 2"/>
    <property type="match status" value="1"/>
</dbReference>